<proteinExistence type="predicted"/>
<sequence length="112" mass="11627">MKINVKKAGKNIIKAYATVAVIANTIALNVSASALPEGMPDNVDTSSYDAIVSIVFWAAGIIIASASMVPGFHAMSEGKANEDKRGFNSGLTAVIVGAVCSIACVAVRYIFF</sequence>
<feature type="transmembrane region" description="Helical" evidence="1">
    <location>
        <begin position="90"/>
        <end position="111"/>
    </location>
</feature>
<dbReference type="RefSeq" id="WP_249377081.1">
    <property type="nucleotide sequence ID" value="NZ_SNUZ01000012.1"/>
</dbReference>
<accession>A0ABT0NIV8</accession>
<keyword evidence="1" id="KW-0812">Transmembrane</keyword>
<feature type="transmembrane region" description="Helical" evidence="1">
    <location>
        <begin position="50"/>
        <end position="69"/>
    </location>
</feature>
<keyword evidence="1" id="KW-1133">Transmembrane helix</keyword>
<reference evidence="2 3" key="1">
    <citation type="submission" date="2019-03" db="EMBL/GenBank/DDBJ databases">
        <authorList>
            <person name="Molinero N."/>
            <person name="Sanchez B."/>
            <person name="Walker A."/>
            <person name="Duncan S."/>
            <person name="Delgado S."/>
            <person name="Margolles A."/>
        </authorList>
    </citation>
    <scope>NUCLEOTIDE SEQUENCE [LARGE SCALE GENOMIC DNA]</scope>
    <source>
        <strain evidence="2 3">IPLA60002</strain>
    </source>
</reference>
<comment type="caution">
    <text evidence="2">The sequence shown here is derived from an EMBL/GenBank/DDBJ whole genome shotgun (WGS) entry which is preliminary data.</text>
</comment>
<evidence type="ECO:0008006" key="4">
    <source>
        <dbReference type="Google" id="ProtNLM"/>
    </source>
</evidence>
<dbReference type="EMBL" id="SNUZ01000012">
    <property type="protein sequence ID" value="MCL3788176.1"/>
    <property type="molecule type" value="Genomic_DNA"/>
</dbReference>
<evidence type="ECO:0000313" key="2">
    <source>
        <dbReference type="EMBL" id="MCL3788176.1"/>
    </source>
</evidence>
<keyword evidence="1" id="KW-0472">Membrane</keyword>
<name>A0ABT0NIV8_9FIRM</name>
<evidence type="ECO:0000313" key="3">
    <source>
        <dbReference type="Proteomes" id="UP001056693"/>
    </source>
</evidence>
<organism evidence="2 3">
    <name type="scientific">Ruminococcus bromii</name>
    <dbReference type="NCBI Taxonomy" id="40518"/>
    <lineage>
        <taxon>Bacteria</taxon>
        <taxon>Bacillati</taxon>
        <taxon>Bacillota</taxon>
        <taxon>Clostridia</taxon>
        <taxon>Eubacteriales</taxon>
        <taxon>Oscillospiraceae</taxon>
        <taxon>Ruminococcus</taxon>
    </lineage>
</organism>
<evidence type="ECO:0000256" key="1">
    <source>
        <dbReference type="SAM" id="Phobius"/>
    </source>
</evidence>
<gene>
    <name evidence="2" type="ORF">E2N93_09210</name>
</gene>
<keyword evidence="3" id="KW-1185">Reference proteome</keyword>
<feature type="transmembrane region" description="Helical" evidence="1">
    <location>
        <begin position="12"/>
        <end position="30"/>
    </location>
</feature>
<dbReference type="Proteomes" id="UP001056693">
    <property type="component" value="Unassembled WGS sequence"/>
</dbReference>
<protein>
    <recommendedName>
        <fullName evidence="4">DUF4134 domain-containing protein</fullName>
    </recommendedName>
</protein>